<gene>
    <name evidence="1" type="ORF">BpHYR1_025684</name>
</gene>
<accession>A0A3M7SH43</accession>
<name>A0A3M7SH43_BRAPC</name>
<dbReference type="AlphaFoldDB" id="A0A3M7SH43"/>
<evidence type="ECO:0000313" key="2">
    <source>
        <dbReference type="Proteomes" id="UP000276133"/>
    </source>
</evidence>
<reference evidence="1 2" key="1">
    <citation type="journal article" date="2018" name="Sci. Rep.">
        <title>Genomic signatures of local adaptation to the degree of environmental predictability in rotifers.</title>
        <authorList>
            <person name="Franch-Gras L."/>
            <person name="Hahn C."/>
            <person name="Garcia-Roger E.M."/>
            <person name="Carmona M.J."/>
            <person name="Serra M."/>
            <person name="Gomez A."/>
        </authorList>
    </citation>
    <scope>NUCLEOTIDE SEQUENCE [LARGE SCALE GENOMIC DNA]</scope>
    <source>
        <strain evidence="1">HYR1</strain>
    </source>
</reference>
<dbReference type="Proteomes" id="UP000276133">
    <property type="component" value="Unassembled WGS sequence"/>
</dbReference>
<proteinExistence type="predicted"/>
<evidence type="ECO:0000313" key="1">
    <source>
        <dbReference type="EMBL" id="RNA35049.1"/>
    </source>
</evidence>
<sequence length="61" mass="7043">MINTFIIFQVINPIGKITNNYIKFEKKIAPVLLITLFKIINSSSIIKNDDETKFDWLLSNA</sequence>
<protein>
    <submittedName>
        <fullName evidence="1">Uncharacterized protein</fullName>
    </submittedName>
</protein>
<comment type="caution">
    <text evidence="1">The sequence shown here is derived from an EMBL/GenBank/DDBJ whole genome shotgun (WGS) entry which is preliminary data.</text>
</comment>
<dbReference type="EMBL" id="REGN01001377">
    <property type="protein sequence ID" value="RNA35049.1"/>
    <property type="molecule type" value="Genomic_DNA"/>
</dbReference>
<keyword evidence="2" id="KW-1185">Reference proteome</keyword>
<organism evidence="1 2">
    <name type="scientific">Brachionus plicatilis</name>
    <name type="common">Marine rotifer</name>
    <name type="synonym">Brachionus muelleri</name>
    <dbReference type="NCBI Taxonomy" id="10195"/>
    <lineage>
        <taxon>Eukaryota</taxon>
        <taxon>Metazoa</taxon>
        <taxon>Spiralia</taxon>
        <taxon>Gnathifera</taxon>
        <taxon>Rotifera</taxon>
        <taxon>Eurotatoria</taxon>
        <taxon>Monogononta</taxon>
        <taxon>Pseudotrocha</taxon>
        <taxon>Ploima</taxon>
        <taxon>Brachionidae</taxon>
        <taxon>Brachionus</taxon>
    </lineage>
</organism>